<dbReference type="GO" id="GO:0005737">
    <property type="term" value="C:cytoplasm"/>
    <property type="evidence" value="ECO:0007669"/>
    <property type="project" value="TreeGrafter"/>
</dbReference>
<dbReference type="SUPFAM" id="SSF51735">
    <property type="entry name" value="NAD(P)-binding Rossmann-fold domains"/>
    <property type="match status" value="1"/>
</dbReference>
<dbReference type="AlphaFoldDB" id="A0A7K5Q1A6"/>
<accession>A0A7K5Q1A6</accession>
<name>A0A7K5Q1A6_9CORV</name>
<proteinExistence type="predicted"/>
<feature type="non-terminal residue" evidence="1">
    <location>
        <position position="131"/>
    </location>
</feature>
<evidence type="ECO:0000313" key="1">
    <source>
        <dbReference type="EMBL" id="NWT61112.1"/>
    </source>
</evidence>
<gene>
    <name evidence="1" type="primary">Hsd17b2_1</name>
    <name evidence="1" type="ORF">ERYMCC_R10179</name>
</gene>
<dbReference type="Proteomes" id="UP000532437">
    <property type="component" value="Unassembled WGS sequence"/>
</dbReference>
<dbReference type="InterPro" id="IPR002347">
    <property type="entry name" value="SDR_fam"/>
</dbReference>
<dbReference type="PANTHER" id="PTHR43544">
    <property type="entry name" value="SHORT-CHAIN DEHYDROGENASE/REDUCTASE"/>
    <property type="match status" value="1"/>
</dbReference>
<dbReference type="PANTHER" id="PTHR43544:SF38">
    <property type="entry name" value="C-FACTOR-RELATED"/>
    <property type="match status" value="1"/>
</dbReference>
<organism evidence="1 2">
    <name type="scientific">Erythrocercus mccallii</name>
    <dbReference type="NCBI Taxonomy" id="107208"/>
    <lineage>
        <taxon>Eukaryota</taxon>
        <taxon>Metazoa</taxon>
        <taxon>Chordata</taxon>
        <taxon>Craniata</taxon>
        <taxon>Vertebrata</taxon>
        <taxon>Euteleostomi</taxon>
        <taxon>Archelosauria</taxon>
        <taxon>Archosauria</taxon>
        <taxon>Dinosauria</taxon>
        <taxon>Saurischia</taxon>
        <taxon>Theropoda</taxon>
        <taxon>Coelurosauria</taxon>
        <taxon>Aves</taxon>
        <taxon>Neognathae</taxon>
        <taxon>Neoaves</taxon>
        <taxon>Telluraves</taxon>
        <taxon>Australaves</taxon>
        <taxon>Passeriformes</taxon>
        <taxon>Corvoidea</taxon>
        <taxon>Dicruridae</taxon>
        <taxon>Erythrocercus</taxon>
    </lineage>
</organism>
<reference evidence="1 2" key="1">
    <citation type="submission" date="2019-09" db="EMBL/GenBank/DDBJ databases">
        <title>Bird 10,000 Genomes (B10K) Project - Family phase.</title>
        <authorList>
            <person name="Zhang G."/>
        </authorList>
    </citation>
    <scope>NUCLEOTIDE SEQUENCE [LARGE SCALE GENOMIC DNA]</scope>
    <source>
        <strain evidence="1">B10K-DU-002-60</strain>
        <tissue evidence="1">Muscle</tissue>
    </source>
</reference>
<sequence>SNMGELCVCSILVTGANRDLGLGLIQHFRRMPKPPQWIFAGCRDPKGQRAQVLQNLASKHPNLVIIALEVDNLASIKAAAAKVGEHVGGSGLNLLINNAGMVKSKMLDAETLEDMTKTYTTNTAGPLLMSQ</sequence>
<dbReference type="EMBL" id="VZRG01003654">
    <property type="protein sequence ID" value="NWT61112.1"/>
    <property type="molecule type" value="Genomic_DNA"/>
</dbReference>
<keyword evidence="2" id="KW-1185">Reference proteome</keyword>
<dbReference type="InterPro" id="IPR051468">
    <property type="entry name" value="Fungal_SecMetab_SDRs"/>
</dbReference>
<dbReference type="Gene3D" id="3.40.50.720">
    <property type="entry name" value="NAD(P)-binding Rossmann-like Domain"/>
    <property type="match status" value="1"/>
</dbReference>
<dbReference type="Pfam" id="PF00106">
    <property type="entry name" value="adh_short"/>
    <property type="match status" value="1"/>
</dbReference>
<dbReference type="InterPro" id="IPR036291">
    <property type="entry name" value="NAD(P)-bd_dom_sf"/>
</dbReference>
<dbReference type="GO" id="GO:0016491">
    <property type="term" value="F:oxidoreductase activity"/>
    <property type="evidence" value="ECO:0007669"/>
    <property type="project" value="TreeGrafter"/>
</dbReference>
<comment type="caution">
    <text evidence="1">The sequence shown here is derived from an EMBL/GenBank/DDBJ whole genome shotgun (WGS) entry which is preliminary data.</text>
</comment>
<protein>
    <submittedName>
        <fullName evidence="1">DHB2 dehydrogenase</fullName>
    </submittedName>
</protein>
<feature type="non-terminal residue" evidence="1">
    <location>
        <position position="1"/>
    </location>
</feature>
<evidence type="ECO:0000313" key="2">
    <source>
        <dbReference type="Proteomes" id="UP000532437"/>
    </source>
</evidence>